<dbReference type="RefSeq" id="WP_318101345.1">
    <property type="nucleotide sequence ID" value="NZ_CP137573.1"/>
</dbReference>
<evidence type="ECO:0000256" key="1">
    <source>
        <dbReference type="SAM" id="SignalP"/>
    </source>
</evidence>
<name>A0ABZ0LN47_9ACTN</name>
<gene>
    <name evidence="2" type="ORF">R2D22_04340</name>
</gene>
<dbReference type="Proteomes" id="UP001301731">
    <property type="component" value="Chromosome"/>
</dbReference>
<evidence type="ECO:0000313" key="3">
    <source>
        <dbReference type="Proteomes" id="UP001301731"/>
    </source>
</evidence>
<feature type="signal peptide" evidence="1">
    <location>
        <begin position="1"/>
        <end position="23"/>
    </location>
</feature>
<evidence type="ECO:0008006" key="4">
    <source>
        <dbReference type="Google" id="ProtNLM"/>
    </source>
</evidence>
<accession>A0ABZ0LN47</accession>
<dbReference type="EMBL" id="CP137573">
    <property type="protein sequence ID" value="WOX20661.1"/>
    <property type="molecule type" value="Genomic_DNA"/>
</dbReference>
<organism evidence="2 3">
    <name type="scientific">Streptomyces solicathayae</name>
    <dbReference type="NCBI Taxonomy" id="3081768"/>
    <lineage>
        <taxon>Bacteria</taxon>
        <taxon>Bacillati</taxon>
        <taxon>Actinomycetota</taxon>
        <taxon>Actinomycetes</taxon>
        <taxon>Kitasatosporales</taxon>
        <taxon>Streptomycetaceae</taxon>
        <taxon>Streptomyces</taxon>
    </lineage>
</organism>
<reference evidence="2 3" key="1">
    <citation type="submission" date="2023-10" db="EMBL/GenBank/DDBJ databases">
        <title>The genome sequence of Streptomyces sp. HUAS YS2.</title>
        <authorList>
            <person name="Mo P."/>
        </authorList>
    </citation>
    <scope>NUCLEOTIDE SEQUENCE [LARGE SCALE GENOMIC DNA]</scope>
    <source>
        <strain evidence="2 3">HUAS YS2</strain>
    </source>
</reference>
<protein>
    <recommendedName>
        <fullName evidence="4">Secreted protein</fullName>
    </recommendedName>
</protein>
<feature type="chain" id="PRO_5045780906" description="Secreted protein" evidence="1">
    <location>
        <begin position="24"/>
        <end position="123"/>
    </location>
</feature>
<proteinExistence type="predicted"/>
<keyword evidence="1" id="KW-0732">Signal</keyword>
<evidence type="ECO:0000313" key="2">
    <source>
        <dbReference type="EMBL" id="WOX20661.1"/>
    </source>
</evidence>
<sequence length="123" mass="13000">MSLRRRAAGVAATLLMTAGLTTAATGTAQAAEGCGGTQVGRHVGVKGDLRIFREGDNYCAIVYHTDAYWGVYLPTAVQIVRKDGALSPQDDGNYRYYAGPVRIATGGMFGYASAWVNGEHLIA</sequence>
<keyword evidence="3" id="KW-1185">Reference proteome</keyword>